<dbReference type="SUPFAM" id="SSF69593">
    <property type="entry name" value="Glycerol-3-phosphate (1)-acyltransferase"/>
    <property type="match status" value="1"/>
</dbReference>
<evidence type="ECO:0000256" key="1">
    <source>
        <dbReference type="ARBA" id="ARBA00004184"/>
    </source>
</evidence>
<comment type="caution">
    <text evidence="6">The sequence shown here is derived from an EMBL/GenBank/DDBJ whole genome shotgun (WGS) entry which is preliminary data.</text>
</comment>
<dbReference type="PANTHER" id="PTHR12563:SF17">
    <property type="entry name" value="DIHYDROXYACETONE PHOSPHATE ACYLTRANSFERASE"/>
    <property type="match status" value="1"/>
</dbReference>
<dbReference type="AlphaFoldDB" id="A0A396ZTA1"/>
<dbReference type="GO" id="GO:0008654">
    <property type="term" value="P:phospholipid biosynthetic process"/>
    <property type="evidence" value="ECO:0007669"/>
    <property type="project" value="TreeGrafter"/>
</dbReference>
<dbReference type="GO" id="GO:0006631">
    <property type="term" value="P:fatty acid metabolic process"/>
    <property type="evidence" value="ECO:0007669"/>
    <property type="project" value="TreeGrafter"/>
</dbReference>
<dbReference type="GO" id="GO:0006072">
    <property type="term" value="P:glycerol-3-phosphate metabolic process"/>
    <property type="evidence" value="ECO:0007669"/>
    <property type="project" value="TreeGrafter"/>
</dbReference>
<dbReference type="GO" id="GO:0000428">
    <property type="term" value="C:DNA-directed RNA polymerase complex"/>
    <property type="evidence" value="ECO:0007669"/>
    <property type="project" value="UniProtKB-KW"/>
</dbReference>
<name>A0A396ZTA1_APHAT</name>
<dbReference type="SUPFAM" id="SSF88798">
    <property type="entry name" value="N-terminal, heterodimerisation domain of RBP7 (RpoE)"/>
    <property type="match status" value="1"/>
</dbReference>
<gene>
    <name evidence="6" type="ORF">DYB25_003015</name>
</gene>
<evidence type="ECO:0000313" key="7">
    <source>
        <dbReference type="Proteomes" id="UP000266239"/>
    </source>
</evidence>
<dbReference type="SMART" id="SM00563">
    <property type="entry name" value="PlsC"/>
    <property type="match status" value="1"/>
</dbReference>
<dbReference type="InterPro" id="IPR022284">
    <property type="entry name" value="GPAT/DHAPAT"/>
</dbReference>
<evidence type="ECO:0000313" key="6">
    <source>
        <dbReference type="EMBL" id="RHX96827.1"/>
    </source>
</evidence>
<dbReference type="GO" id="GO:0019432">
    <property type="term" value="P:triglyceride biosynthetic process"/>
    <property type="evidence" value="ECO:0007669"/>
    <property type="project" value="TreeGrafter"/>
</dbReference>
<dbReference type="Pfam" id="PF03876">
    <property type="entry name" value="SHS2_Rpb7-N"/>
    <property type="match status" value="1"/>
</dbReference>
<evidence type="ECO:0000256" key="4">
    <source>
        <dbReference type="SAM" id="MobiDB-lite"/>
    </source>
</evidence>
<accession>A0A396ZTA1</accession>
<sequence>MECGTCIPFKMFVLCPVADVIQVAPELFSSDYSSVLIEEIDRKYANKVIADVGLCITHYDFIEIGDAYIHPSDGTSHTDGTLHDQDPYYMYLNEEIRFRVTNINFTRVLKTAKGMQAVTDATDSKPDKHEAPSRRRSSSVDLSDSDPKPAALQIIVWRQMYDKIIVDEGGLETIRNLVKAREGPLVLIPTHRSYIDFLMMTYLFFAYNIPVPHIFAGEDFLNMGPMTQVLREGGAFFVRRSFKDDALYTAVFSEYTQIHIVPVTIDYDKPVELSVHQKELLGEGKVKESVGALLKSYQVLRQDFGSVSVRFGSPIHLKQFVATYKAAPPVDAKTGSTREQYSNMIGLGYYRNKILHWFYKEGVVACTFHALSTNSNQGSAMASSKCNKDTLLQHALFLHELLAVEFVRKEYADIRSELDGALTTLTQRRVFAVEGANATPTVVLTDDSQPTLSLLCAVLWPFIDSYWVAVTSLLAIKAGEGIPPKALVKRMQWLAETGTALEDLASKIGAFRKLPLGGPQSMDLAALVTEFPSLSKL</sequence>
<dbReference type="InterPro" id="IPR005576">
    <property type="entry name" value="Rpb7-like_N"/>
</dbReference>
<dbReference type="Proteomes" id="UP000266239">
    <property type="component" value="Unassembled WGS sequence"/>
</dbReference>
<dbReference type="VEuPathDB" id="FungiDB:H257_15237"/>
<proteinExistence type="predicted"/>
<feature type="domain" description="Phospholipid/glycerol acyltransferase" evidence="5">
    <location>
        <begin position="185"/>
        <end position="268"/>
    </location>
</feature>
<dbReference type="Pfam" id="PF19277">
    <property type="entry name" value="GPAT_C"/>
    <property type="match status" value="2"/>
</dbReference>
<organism evidence="6 7">
    <name type="scientific">Aphanomyces astaci</name>
    <name type="common">Crayfish plague agent</name>
    <dbReference type="NCBI Taxonomy" id="112090"/>
    <lineage>
        <taxon>Eukaryota</taxon>
        <taxon>Sar</taxon>
        <taxon>Stramenopiles</taxon>
        <taxon>Oomycota</taxon>
        <taxon>Saprolegniomycetes</taxon>
        <taxon>Saprolegniales</taxon>
        <taxon>Verrucalvaceae</taxon>
        <taxon>Aphanomyces</taxon>
    </lineage>
</organism>
<dbReference type="Gene3D" id="3.30.1490.120">
    <property type="entry name" value="RNA polymerase Rpb7-like, N-terminal domain"/>
    <property type="match status" value="1"/>
</dbReference>
<dbReference type="GO" id="GO:0004366">
    <property type="term" value="F:glycerol-3-phosphate O-acyltransferase activity"/>
    <property type="evidence" value="ECO:0007669"/>
    <property type="project" value="TreeGrafter"/>
</dbReference>
<evidence type="ECO:0000259" key="5">
    <source>
        <dbReference type="SMART" id="SM00563"/>
    </source>
</evidence>
<dbReference type="InterPro" id="IPR036898">
    <property type="entry name" value="RNA_pol_Rpb7-like_N_sf"/>
</dbReference>
<reference evidence="6 7" key="1">
    <citation type="submission" date="2018-08" db="EMBL/GenBank/DDBJ databases">
        <title>Aphanomyces genome sequencing and annotation.</title>
        <authorList>
            <person name="Minardi D."/>
            <person name="Oidtmann B."/>
            <person name="Van Der Giezen M."/>
            <person name="Studholme D.J."/>
        </authorList>
    </citation>
    <scope>NUCLEOTIDE SEQUENCE [LARGE SCALE GENOMIC DNA]</scope>
    <source>
        <strain evidence="6 7">Yx</strain>
    </source>
</reference>
<dbReference type="GO" id="GO:0031966">
    <property type="term" value="C:mitochondrial membrane"/>
    <property type="evidence" value="ECO:0007669"/>
    <property type="project" value="TreeGrafter"/>
</dbReference>
<dbReference type="GO" id="GO:0006351">
    <property type="term" value="P:DNA-templated transcription"/>
    <property type="evidence" value="ECO:0007669"/>
    <property type="project" value="InterPro"/>
</dbReference>
<keyword evidence="2" id="KW-0240">DNA-directed RNA polymerase</keyword>
<dbReference type="VEuPathDB" id="FungiDB:H257_00325"/>
<feature type="compositionally biased region" description="Basic and acidic residues" evidence="4">
    <location>
        <begin position="122"/>
        <end position="133"/>
    </location>
</feature>
<dbReference type="Pfam" id="PF01553">
    <property type="entry name" value="Acyltransferase"/>
    <property type="match status" value="1"/>
</dbReference>
<dbReference type="PANTHER" id="PTHR12563">
    <property type="entry name" value="GLYCEROL-3-PHOSPHATE ACYLTRANSFERASE"/>
    <property type="match status" value="1"/>
</dbReference>
<evidence type="ECO:0000256" key="2">
    <source>
        <dbReference type="ARBA" id="ARBA00022478"/>
    </source>
</evidence>
<dbReference type="InterPro" id="IPR002123">
    <property type="entry name" value="Plipid/glycerol_acylTrfase"/>
</dbReference>
<dbReference type="InterPro" id="IPR045520">
    <property type="entry name" value="GPAT/DHAPAT_C"/>
</dbReference>
<feature type="region of interest" description="Disordered" evidence="4">
    <location>
        <begin position="117"/>
        <end position="146"/>
    </location>
</feature>
<keyword evidence="3" id="KW-0804">Transcription</keyword>
<dbReference type="GO" id="GO:0012505">
    <property type="term" value="C:endomembrane system"/>
    <property type="evidence" value="ECO:0007669"/>
    <property type="project" value="UniProtKB-SubCell"/>
</dbReference>
<evidence type="ECO:0000256" key="3">
    <source>
        <dbReference type="ARBA" id="ARBA00023163"/>
    </source>
</evidence>
<dbReference type="EMBL" id="QUTA01013136">
    <property type="protein sequence ID" value="RHX96827.1"/>
    <property type="molecule type" value="Genomic_DNA"/>
</dbReference>
<protein>
    <recommendedName>
        <fullName evidence="5">Phospholipid/glycerol acyltransferase domain-containing protein</fullName>
    </recommendedName>
</protein>
<comment type="subcellular location">
    <subcellularLocation>
        <location evidence="1">Endomembrane system</location>
        <topology evidence="1">Peripheral membrane protein</topology>
    </subcellularLocation>
</comment>